<name>A0A0A9AMU5_ARUDO</name>
<accession>A0A0A9AMU5</accession>
<proteinExistence type="predicted"/>
<protein>
    <submittedName>
        <fullName evidence="1">Uncharacterized protein</fullName>
    </submittedName>
</protein>
<dbReference type="EMBL" id="GBRH01247650">
    <property type="protein sequence ID" value="JAD50245.1"/>
    <property type="molecule type" value="Transcribed_RNA"/>
</dbReference>
<reference evidence="1" key="2">
    <citation type="journal article" date="2015" name="Data Brief">
        <title>Shoot transcriptome of the giant reed, Arundo donax.</title>
        <authorList>
            <person name="Barrero R.A."/>
            <person name="Guerrero F.D."/>
            <person name="Moolhuijzen P."/>
            <person name="Goolsby J.A."/>
            <person name="Tidwell J."/>
            <person name="Bellgard S.E."/>
            <person name="Bellgard M.I."/>
        </authorList>
    </citation>
    <scope>NUCLEOTIDE SEQUENCE</scope>
    <source>
        <tissue evidence="1">Shoot tissue taken approximately 20 cm above the soil surface</tissue>
    </source>
</reference>
<organism evidence="1">
    <name type="scientific">Arundo donax</name>
    <name type="common">Giant reed</name>
    <name type="synonym">Donax arundinaceus</name>
    <dbReference type="NCBI Taxonomy" id="35708"/>
    <lineage>
        <taxon>Eukaryota</taxon>
        <taxon>Viridiplantae</taxon>
        <taxon>Streptophyta</taxon>
        <taxon>Embryophyta</taxon>
        <taxon>Tracheophyta</taxon>
        <taxon>Spermatophyta</taxon>
        <taxon>Magnoliopsida</taxon>
        <taxon>Liliopsida</taxon>
        <taxon>Poales</taxon>
        <taxon>Poaceae</taxon>
        <taxon>PACMAD clade</taxon>
        <taxon>Arundinoideae</taxon>
        <taxon>Arundineae</taxon>
        <taxon>Arundo</taxon>
    </lineage>
</organism>
<sequence length="62" mass="6714">MGASHRRAAHLLASRCAAAPRGHRGSTASPWTALIACPNRTLEMRRRAPPRRACMAPLPRAT</sequence>
<reference evidence="1" key="1">
    <citation type="submission" date="2014-09" db="EMBL/GenBank/DDBJ databases">
        <authorList>
            <person name="Magalhaes I.L.F."/>
            <person name="Oliveira U."/>
            <person name="Santos F.R."/>
            <person name="Vidigal T.H.D.A."/>
            <person name="Brescovit A.D."/>
            <person name="Santos A.J."/>
        </authorList>
    </citation>
    <scope>NUCLEOTIDE SEQUENCE</scope>
    <source>
        <tissue evidence="1">Shoot tissue taken approximately 20 cm above the soil surface</tissue>
    </source>
</reference>
<dbReference type="AlphaFoldDB" id="A0A0A9AMU5"/>
<evidence type="ECO:0000313" key="1">
    <source>
        <dbReference type="EMBL" id="JAD50245.1"/>
    </source>
</evidence>